<keyword evidence="2" id="KW-1185">Reference proteome</keyword>
<organism evidence="1 2">
    <name type="scientific">Sistotremastrum niveocremeum HHB9708</name>
    <dbReference type="NCBI Taxonomy" id="1314777"/>
    <lineage>
        <taxon>Eukaryota</taxon>
        <taxon>Fungi</taxon>
        <taxon>Dikarya</taxon>
        <taxon>Basidiomycota</taxon>
        <taxon>Agaricomycotina</taxon>
        <taxon>Agaricomycetes</taxon>
        <taxon>Sistotremastrales</taxon>
        <taxon>Sistotremastraceae</taxon>
        <taxon>Sertulicium</taxon>
        <taxon>Sertulicium niveocremeum</taxon>
    </lineage>
</organism>
<name>A0A164QEI8_9AGAM</name>
<accession>A0A164QEI8</accession>
<dbReference type="EMBL" id="KV419426">
    <property type="protein sequence ID" value="KZS89588.1"/>
    <property type="molecule type" value="Genomic_DNA"/>
</dbReference>
<evidence type="ECO:0000313" key="2">
    <source>
        <dbReference type="Proteomes" id="UP000076722"/>
    </source>
</evidence>
<protein>
    <submittedName>
        <fullName evidence="1">Uncharacterized protein</fullName>
    </submittedName>
</protein>
<dbReference type="AlphaFoldDB" id="A0A164QEI8"/>
<proteinExistence type="predicted"/>
<sequence length="190" mass="21414">MLFSVLNVLQIRKPALQRSFPAGALQTRWGVQNDAAGLHAEIFEEGRIPVNISDRILVLGSTSPVGNLPIHYGIEKSMRGASPAHIVFIRRVEKRDGKAHCADRFIDPWEWKREGDEIALEWRGESASPILIYPPWDASSNKTKPFWYPAEDSDSTNGHFVQQVSRVETYLALRELIGDEAYSREVSDPS</sequence>
<dbReference type="Proteomes" id="UP000076722">
    <property type="component" value="Unassembled WGS sequence"/>
</dbReference>
<reference evidence="1 2" key="1">
    <citation type="journal article" date="2016" name="Mol. Biol. Evol.">
        <title>Comparative Genomics of Early-Diverging Mushroom-Forming Fungi Provides Insights into the Origins of Lignocellulose Decay Capabilities.</title>
        <authorList>
            <person name="Nagy L.G."/>
            <person name="Riley R."/>
            <person name="Tritt A."/>
            <person name="Adam C."/>
            <person name="Daum C."/>
            <person name="Floudas D."/>
            <person name="Sun H."/>
            <person name="Yadav J.S."/>
            <person name="Pangilinan J."/>
            <person name="Larsson K.H."/>
            <person name="Matsuura K."/>
            <person name="Barry K."/>
            <person name="Labutti K."/>
            <person name="Kuo R."/>
            <person name="Ohm R.A."/>
            <person name="Bhattacharya S.S."/>
            <person name="Shirouzu T."/>
            <person name="Yoshinaga Y."/>
            <person name="Martin F.M."/>
            <person name="Grigoriev I.V."/>
            <person name="Hibbett D.S."/>
        </authorList>
    </citation>
    <scope>NUCLEOTIDE SEQUENCE [LARGE SCALE GENOMIC DNA]</scope>
    <source>
        <strain evidence="1 2">HHB9708</strain>
    </source>
</reference>
<evidence type="ECO:0000313" key="1">
    <source>
        <dbReference type="EMBL" id="KZS89588.1"/>
    </source>
</evidence>
<gene>
    <name evidence="1" type="ORF">SISNIDRAFT_222955</name>
</gene>